<feature type="transmembrane region" description="Helical" evidence="1">
    <location>
        <begin position="97"/>
        <end position="124"/>
    </location>
</feature>
<feature type="transmembrane region" description="Helical" evidence="1">
    <location>
        <begin position="12"/>
        <end position="34"/>
    </location>
</feature>
<dbReference type="AlphaFoldDB" id="A0A2J9VIS3"/>
<dbReference type="InterPro" id="IPR000160">
    <property type="entry name" value="GGDEF_dom"/>
</dbReference>
<dbReference type="Gene3D" id="3.30.70.270">
    <property type="match status" value="1"/>
</dbReference>
<dbReference type="SMART" id="SM00267">
    <property type="entry name" value="GGDEF"/>
    <property type="match status" value="1"/>
</dbReference>
<dbReference type="Gene3D" id="3.20.20.450">
    <property type="entry name" value="EAL domain"/>
    <property type="match status" value="1"/>
</dbReference>
<feature type="domain" description="EAL" evidence="2">
    <location>
        <begin position="338"/>
        <end position="591"/>
    </location>
</feature>
<gene>
    <name evidence="4" type="ORF">AL544_001585</name>
</gene>
<dbReference type="SUPFAM" id="SSF141868">
    <property type="entry name" value="EAL domain-like"/>
    <property type="match status" value="1"/>
</dbReference>
<dbReference type="EMBL" id="LOSJ02000001">
    <property type="protein sequence ID" value="PNM63700.1"/>
    <property type="molecule type" value="Genomic_DNA"/>
</dbReference>
<sequence>MTSIIAIPKGKLTSPLWANLFFHFGLMIVSYTLIVEHPSMAQLYQFFPVLLLIAFWVPKRRVRGISALVAILLIIIGNFFSPLNVDAVEEAFLLLPLIYVVLMPATVWPMIVAVLLVMSYLYSIDNSLFSEFAEDATELLVITAFAAGGTYYRLSLLKQIKRYRRDSLTDFLTSLGNRKAFQIQLHQIQKQNQASQYALIQVDLDDFKQINDSLGHQQGDKLLEALGRRLKTLQNQERKIYRLSSDEFALVLHYEDKLHQAIELTIEQLSNTLNQEFRLGKRTYSVTISIGVALLEDALNDVDIWCRNADIAIIKAKSCGKNCVRWFDDELLGETIRQFQIERELNIALEHSQLLMHYQPKVDLRTGQIVGVEALVRWQHPELGMINPGDFIEIAEKTQQIIPIGRWVIYEACRQLNEWHNTYPFLSMSVNVSNIQFLYDDIYSVIYSALETYPLPPHVLQLEITETTLMRYPNSVIQTCQRLRELGIQIALDDFGVAYSSLNYLKQLPIDVIKIDRSFVDSCVDSQVGKMIIRTIIQLGHNLGKVVTAEGVDSEEKLAILKAEGCDKYQGFLFSRPVPPNEIEALLLKSKAETE</sequence>
<evidence type="ECO:0000256" key="1">
    <source>
        <dbReference type="SAM" id="Phobius"/>
    </source>
</evidence>
<reference evidence="4" key="1">
    <citation type="submission" date="2017-12" db="EMBL/GenBank/DDBJ databases">
        <title>FDA dAtabase for Regulatory Grade micrObial Sequences (FDA-ARGOS): Supporting development and validation of Infectious Disease Dx tests.</title>
        <authorList>
            <person name="Hoffmann M."/>
            <person name="Allard M."/>
            <person name="Evans P."/>
            <person name="Brown E."/>
            <person name="Tallon L.J."/>
            <person name="Sadzewicz L."/>
            <person name="Sengamalay N."/>
            <person name="Ott S."/>
            <person name="Godinez A."/>
            <person name="Nagaraj S."/>
            <person name="Vavikolanu K."/>
            <person name="Aluvathingal J."/>
            <person name="Nadendla S."/>
            <person name="Hobson J."/>
            <person name="Sichtig H."/>
        </authorList>
    </citation>
    <scope>NUCLEOTIDE SEQUENCE [LARGE SCALE GENOMIC DNA]</scope>
    <source>
        <strain evidence="4">FDAARGOS_113</strain>
    </source>
</reference>
<dbReference type="SMART" id="SM00052">
    <property type="entry name" value="EAL"/>
    <property type="match status" value="1"/>
</dbReference>
<organism evidence="4 5">
    <name type="scientific">Vibrio mimicus</name>
    <dbReference type="NCBI Taxonomy" id="674"/>
    <lineage>
        <taxon>Bacteria</taxon>
        <taxon>Pseudomonadati</taxon>
        <taxon>Pseudomonadota</taxon>
        <taxon>Gammaproteobacteria</taxon>
        <taxon>Vibrionales</taxon>
        <taxon>Vibrionaceae</taxon>
        <taxon>Vibrio</taxon>
    </lineage>
</organism>
<dbReference type="PANTHER" id="PTHR33121">
    <property type="entry name" value="CYCLIC DI-GMP PHOSPHODIESTERASE PDEF"/>
    <property type="match status" value="1"/>
</dbReference>
<keyword evidence="1" id="KW-1133">Transmembrane helix</keyword>
<evidence type="ECO:0000313" key="5">
    <source>
        <dbReference type="Proteomes" id="UP000053748"/>
    </source>
</evidence>
<dbReference type="InterPro" id="IPR035919">
    <property type="entry name" value="EAL_sf"/>
</dbReference>
<evidence type="ECO:0000313" key="4">
    <source>
        <dbReference type="EMBL" id="PNM63700.1"/>
    </source>
</evidence>
<keyword evidence="5" id="KW-1185">Reference proteome</keyword>
<dbReference type="RefSeq" id="WP_000200641.1">
    <property type="nucleotide sequence ID" value="NZ_CAWMSS010000002.1"/>
</dbReference>
<dbReference type="SUPFAM" id="SSF55073">
    <property type="entry name" value="Nucleotide cyclase"/>
    <property type="match status" value="1"/>
</dbReference>
<feature type="transmembrane region" description="Helical" evidence="1">
    <location>
        <begin position="40"/>
        <end position="58"/>
    </location>
</feature>
<feature type="transmembrane region" description="Helical" evidence="1">
    <location>
        <begin position="65"/>
        <end position="85"/>
    </location>
</feature>
<dbReference type="PROSITE" id="PS50887">
    <property type="entry name" value="GGDEF"/>
    <property type="match status" value="1"/>
</dbReference>
<dbReference type="CDD" id="cd01948">
    <property type="entry name" value="EAL"/>
    <property type="match status" value="1"/>
</dbReference>
<dbReference type="GO" id="GO:0071111">
    <property type="term" value="F:cyclic-guanylate-specific phosphodiesterase activity"/>
    <property type="evidence" value="ECO:0007669"/>
    <property type="project" value="InterPro"/>
</dbReference>
<dbReference type="OrthoDB" id="1316910at2"/>
<evidence type="ECO:0000259" key="3">
    <source>
        <dbReference type="PROSITE" id="PS50887"/>
    </source>
</evidence>
<dbReference type="InterPro" id="IPR043128">
    <property type="entry name" value="Rev_trsase/Diguanyl_cyclase"/>
</dbReference>
<dbReference type="InterPro" id="IPR050706">
    <property type="entry name" value="Cyclic-di-GMP_PDE-like"/>
</dbReference>
<dbReference type="PANTHER" id="PTHR33121:SF71">
    <property type="entry name" value="OXYGEN SENSOR PROTEIN DOSP"/>
    <property type="match status" value="1"/>
</dbReference>
<feature type="domain" description="GGDEF" evidence="3">
    <location>
        <begin position="195"/>
        <end position="329"/>
    </location>
</feature>
<keyword evidence="1" id="KW-0472">Membrane</keyword>
<protein>
    <submittedName>
        <fullName evidence="4">GGDEF-domain containing protein</fullName>
    </submittedName>
</protein>
<feature type="transmembrane region" description="Helical" evidence="1">
    <location>
        <begin position="136"/>
        <end position="154"/>
    </location>
</feature>
<keyword evidence="1" id="KW-0812">Transmembrane</keyword>
<dbReference type="InterPro" id="IPR001633">
    <property type="entry name" value="EAL_dom"/>
</dbReference>
<dbReference type="Pfam" id="PF00563">
    <property type="entry name" value="EAL"/>
    <property type="match status" value="1"/>
</dbReference>
<accession>A0A2J9VIS3</accession>
<dbReference type="Proteomes" id="UP000053748">
    <property type="component" value="Unassembled WGS sequence"/>
</dbReference>
<evidence type="ECO:0000259" key="2">
    <source>
        <dbReference type="PROSITE" id="PS50883"/>
    </source>
</evidence>
<dbReference type="CDD" id="cd01949">
    <property type="entry name" value="GGDEF"/>
    <property type="match status" value="1"/>
</dbReference>
<dbReference type="Pfam" id="PF00990">
    <property type="entry name" value="GGDEF"/>
    <property type="match status" value="1"/>
</dbReference>
<name>A0A2J9VIS3_VIBMI</name>
<dbReference type="InterPro" id="IPR029787">
    <property type="entry name" value="Nucleotide_cyclase"/>
</dbReference>
<dbReference type="NCBIfam" id="TIGR00254">
    <property type="entry name" value="GGDEF"/>
    <property type="match status" value="1"/>
</dbReference>
<dbReference type="PROSITE" id="PS50883">
    <property type="entry name" value="EAL"/>
    <property type="match status" value="1"/>
</dbReference>
<proteinExistence type="predicted"/>
<comment type="caution">
    <text evidence="4">The sequence shown here is derived from an EMBL/GenBank/DDBJ whole genome shotgun (WGS) entry which is preliminary data.</text>
</comment>